<name>A0ACB9N495_9MYRT</name>
<evidence type="ECO:0000313" key="2">
    <source>
        <dbReference type="Proteomes" id="UP001057402"/>
    </source>
</evidence>
<evidence type="ECO:0000313" key="1">
    <source>
        <dbReference type="EMBL" id="KAI4330504.1"/>
    </source>
</evidence>
<accession>A0ACB9N495</accession>
<comment type="caution">
    <text evidence="1">The sequence shown here is derived from an EMBL/GenBank/DDBJ whole genome shotgun (WGS) entry which is preliminary data.</text>
</comment>
<protein>
    <submittedName>
        <fullName evidence="1">Uncharacterized protein</fullName>
    </submittedName>
</protein>
<dbReference type="EMBL" id="CM042887">
    <property type="protein sequence ID" value="KAI4330504.1"/>
    <property type="molecule type" value="Genomic_DNA"/>
</dbReference>
<dbReference type="Proteomes" id="UP001057402">
    <property type="component" value="Chromosome 8"/>
</dbReference>
<gene>
    <name evidence="1" type="ORF">MLD38_028790</name>
</gene>
<proteinExistence type="predicted"/>
<reference evidence="2" key="1">
    <citation type="journal article" date="2023" name="Front. Plant Sci.">
        <title>Chromosomal-level genome assembly of Melastoma candidum provides insights into trichome evolution.</title>
        <authorList>
            <person name="Zhong Y."/>
            <person name="Wu W."/>
            <person name="Sun C."/>
            <person name="Zou P."/>
            <person name="Liu Y."/>
            <person name="Dai S."/>
            <person name="Zhou R."/>
        </authorList>
    </citation>
    <scope>NUCLEOTIDE SEQUENCE [LARGE SCALE GENOMIC DNA]</scope>
</reference>
<sequence length="203" mass="23705">MTNLLRKEVMFEWMAKCDECFEELKKRLTSSPILAIPNGPEGFIVYCDASVQGLGCVLMQPGKVVAFASKQLKKHEENYSTHDLEFAAVVFALKLWRHYLYGYKFEVYTDHKSLKYLFTQQDLNMRQRRWMDLLKDYDCTILYHQGKANVVVDALSRKHCTLMSLIVEESRTIEQMSNLEIRLEEPKGRLCMARGQIETDCQT</sequence>
<organism evidence="1 2">
    <name type="scientific">Melastoma candidum</name>
    <dbReference type="NCBI Taxonomy" id="119954"/>
    <lineage>
        <taxon>Eukaryota</taxon>
        <taxon>Viridiplantae</taxon>
        <taxon>Streptophyta</taxon>
        <taxon>Embryophyta</taxon>
        <taxon>Tracheophyta</taxon>
        <taxon>Spermatophyta</taxon>
        <taxon>Magnoliopsida</taxon>
        <taxon>eudicotyledons</taxon>
        <taxon>Gunneridae</taxon>
        <taxon>Pentapetalae</taxon>
        <taxon>rosids</taxon>
        <taxon>malvids</taxon>
        <taxon>Myrtales</taxon>
        <taxon>Melastomataceae</taxon>
        <taxon>Melastomatoideae</taxon>
        <taxon>Melastomateae</taxon>
        <taxon>Melastoma</taxon>
    </lineage>
</organism>
<keyword evidence="2" id="KW-1185">Reference proteome</keyword>